<protein>
    <submittedName>
        <fullName evidence="2">Uncharacterized protein</fullName>
    </submittedName>
</protein>
<feature type="region of interest" description="Disordered" evidence="1">
    <location>
        <begin position="153"/>
        <end position="173"/>
    </location>
</feature>
<comment type="caution">
    <text evidence="2">The sequence shown here is derived from an EMBL/GenBank/DDBJ whole genome shotgun (WGS) entry which is preliminary data.</text>
</comment>
<accession>A0A8T8SKB9</accession>
<reference evidence="2" key="2">
    <citation type="journal article" date="2019" name="IMA Fungus">
        <title>Genome sequencing and comparison of five Tilletia species to identify candidate genes for the detection of regulated species infecting wheat.</title>
        <authorList>
            <person name="Nguyen H.D.T."/>
            <person name="Sultana T."/>
            <person name="Kesanakurti P."/>
            <person name="Hambleton S."/>
        </authorList>
    </citation>
    <scope>NUCLEOTIDE SEQUENCE</scope>
    <source>
        <strain evidence="2">DAOMC 236416</strain>
    </source>
</reference>
<organism evidence="2 3">
    <name type="scientific">Tilletia indica</name>
    <dbReference type="NCBI Taxonomy" id="43049"/>
    <lineage>
        <taxon>Eukaryota</taxon>
        <taxon>Fungi</taxon>
        <taxon>Dikarya</taxon>
        <taxon>Basidiomycota</taxon>
        <taxon>Ustilaginomycotina</taxon>
        <taxon>Exobasidiomycetes</taxon>
        <taxon>Tilletiales</taxon>
        <taxon>Tilletiaceae</taxon>
        <taxon>Tilletia</taxon>
    </lineage>
</organism>
<evidence type="ECO:0000256" key="1">
    <source>
        <dbReference type="SAM" id="MobiDB-lite"/>
    </source>
</evidence>
<sequence>PRGIDGRAGTIWGTGAGAWLASLAAARLHPAPIAVVLERPLLDLTVPIPELPPLPRIVRGPPPSPYTDSPSFSGIPGRIWFENMEADEEEYWRKNSGMDVRRPLPGERDGAQMLRMAMDAYEQGQRRGSTLATAYSLGNTLMIIIIIRKKKDDSSKSSTTHKRNPCSTPSTLL</sequence>
<evidence type="ECO:0000313" key="2">
    <source>
        <dbReference type="EMBL" id="KAE8241668.1"/>
    </source>
</evidence>
<gene>
    <name evidence="2" type="ORF">A4X13_0g7317</name>
</gene>
<dbReference type="EMBL" id="LWDF02000873">
    <property type="protein sequence ID" value="KAE8241668.1"/>
    <property type="molecule type" value="Genomic_DNA"/>
</dbReference>
<dbReference type="AlphaFoldDB" id="A0A8T8SKB9"/>
<proteinExistence type="predicted"/>
<reference evidence="2" key="1">
    <citation type="submission" date="2016-04" db="EMBL/GenBank/DDBJ databases">
        <authorList>
            <person name="Nguyen H.D."/>
            <person name="Samba Siva P."/>
            <person name="Cullis J."/>
            <person name="Levesque C.A."/>
            <person name="Hambleton S."/>
        </authorList>
    </citation>
    <scope>NUCLEOTIDE SEQUENCE</scope>
    <source>
        <strain evidence="2">DAOMC 236416</strain>
    </source>
</reference>
<dbReference type="InterPro" id="IPR029058">
    <property type="entry name" value="AB_hydrolase_fold"/>
</dbReference>
<evidence type="ECO:0000313" key="3">
    <source>
        <dbReference type="Proteomes" id="UP000077521"/>
    </source>
</evidence>
<dbReference type="Proteomes" id="UP000077521">
    <property type="component" value="Unassembled WGS sequence"/>
</dbReference>
<keyword evidence="3" id="KW-1185">Reference proteome</keyword>
<name>A0A8T8SKB9_9BASI</name>
<dbReference type="SUPFAM" id="SSF53474">
    <property type="entry name" value="alpha/beta-Hydrolases"/>
    <property type="match status" value="1"/>
</dbReference>
<feature type="non-terminal residue" evidence="2">
    <location>
        <position position="173"/>
    </location>
</feature>